<dbReference type="OMA" id="GYPNLIW"/>
<dbReference type="eggNOG" id="ENOG502S4UR">
    <property type="taxonomic scope" value="Eukaryota"/>
</dbReference>
<dbReference type="Gene3D" id="3.40.710.10">
    <property type="entry name" value="DD-peptidase/beta-lactamase superfamily"/>
    <property type="match status" value="1"/>
</dbReference>
<protein>
    <submittedName>
        <fullName evidence="4">Beta-lactamase family protein</fullName>
    </submittedName>
</protein>
<dbReference type="GO" id="GO:0016787">
    <property type="term" value="F:hydrolase activity"/>
    <property type="evidence" value="ECO:0007669"/>
    <property type="project" value="UniProtKB-KW"/>
</dbReference>
<comment type="similarity">
    <text evidence="1">Belongs to the class-A beta-lactamase family.</text>
</comment>
<reference evidence="4 5" key="1">
    <citation type="journal article" date="2012" name="BMC Genomics">
        <title>Sequencing the genome of Marssonina brunnea reveals fungus-poplar co-evolution.</title>
        <authorList>
            <person name="Zhu S."/>
            <person name="Cao Y.-Z."/>
            <person name="Jiang C."/>
            <person name="Tan B.-Y."/>
            <person name="Wang Z."/>
            <person name="Feng S."/>
            <person name="Zhang L."/>
            <person name="Su X.-H."/>
            <person name="Brejova B."/>
            <person name="Vinar T."/>
            <person name="Xu M."/>
            <person name="Wang M.-X."/>
            <person name="Zhang S.-G."/>
            <person name="Huang M.-R."/>
            <person name="Wu R."/>
            <person name="Zhou Y."/>
        </authorList>
    </citation>
    <scope>NUCLEOTIDE SEQUENCE [LARGE SCALE GENOMIC DNA]</scope>
    <source>
        <strain evidence="4 5">MB_m1</strain>
    </source>
</reference>
<gene>
    <name evidence="4" type="ORF">MBM_08505</name>
</gene>
<dbReference type="PANTHER" id="PTHR43283">
    <property type="entry name" value="BETA-LACTAMASE-RELATED"/>
    <property type="match status" value="1"/>
</dbReference>
<dbReference type="KEGG" id="mbe:MBM_08505"/>
<dbReference type="InterPro" id="IPR012338">
    <property type="entry name" value="Beta-lactam/transpept-like"/>
</dbReference>
<feature type="domain" description="Beta-lactamase-related" evidence="3">
    <location>
        <begin position="5"/>
        <end position="388"/>
    </location>
</feature>
<dbReference type="GeneID" id="18764440"/>
<dbReference type="EMBL" id="JH921450">
    <property type="protein sequence ID" value="EKD13422.1"/>
    <property type="molecule type" value="Genomic_DNA"/>
</dbReference>
<dbReference type="InParanoid" id="K1WM57"/>
<dbReference type="InterPro" id="IPR001466">
    <property type="entry name" value="Beta-lactam-related"/>
</dbReference>
<dbReference type="Proteomes" id="UP000006753">
    <property type="component" value="Unassembled WGS sequence"/>
</dbReference>
<name>K1WM57_MARBU</name>
<sequence>MAGAFEKKMQEAVDSRLIPGAVLVAGDREGTFRYEKAFGYRSLQNPASPDPMQLDATMWLASCTKLITTVAAMQCVERGLLSLDEDVTGVLPELRDMQILTGFEKVDGKDSPVLVKNTKTITLRHLLTHSSGLSYDFFNPVLMRYRKWQGKSPEMNTKLDMKQAYTPPLLFAPGESWDYGVGIDWAGWMVERVNGNVTLEDYIHRNIWVPLGVTSFSFFPKKNPAVLCKMTDMSQREGGLNRFGTTAKPDGKIEYTDNMIWNMEPRGYSGGAGGYGAPLDYQKMLHSILADGGKLLKKETVDEMFKPQLASASKERLMELMKMPELNNIFGGHPLGTEVNFGLGGLLLMEDVVGRKRGTMTWGGYPNLIWFVDRLGGMSGIYGSQINPPGDPKTIELFTAWSEEIYRKFGKLKL</sequence>
<dbReference type="PANTHER" id="PTHR43283:SF17">
    <property type="entry name" value="(LOVD), PUTATIVE (AFU_ORTHOLOGUE AFUA_5G00920)-RELATED"/>
    <property type="match status" value="1"/>
</dbReference>
<dbReference type="Pfam" id="PF00144">
    <property type="entry name" value="Beta-lactamase"/>
    <property type="match status" value="1"/>
</dbReference>
<accession>K1WM57</accession>
<dbReference type="InterPro" id="IPR050789">
    <property type="entry name" value="Diverse_Enzym_Activities"/>
</dbReference>
<evidence type="ECO:0000313" key="5">
    <source>
        <dbReference type="Proteomes" id="UP000006753"/>
    </source>
</evidence>
<dbReference type="STRING" id="1072389.K1WM57"/>
<evidence type="ECO:0000313" key="4">
    <source>
        <dbReference type="EMBL" id="EKD13422.1"/>
    </source>
</evidence>
<dbReference type="OrthoDB" id="428260at2759"/>
<organism evidence="4 5">
    <name type="scientific">Marssonina brunnea f. sp. multigermtubi (strain MB_m1)</name>
    <name type="common">Marssonina leaf spot fungus</name>
    <dbReference type="NCBI Taxonomy" id="1072389"/>
    <lineage>
        <taxon>Eukaryota</taxon>
        <taxon>Fungi</taxon>
        <taxon>Dikarya</taxon>
        <taxon>Ascomycota</taxon>
        <taxon>Pezizomycotina</taxon>
        <taxon>Leotiomycetes</taxon>
        <taxon>Helotiales</taxon>
        <taxon>Drepanopezizaceae</taxon>
        <taxon>Drepanopeziza</taxon>
    </lineage>
</organism>
<dbReference type="SUPFAM" id="SSF56601">
    <property type="entry name" value="beta-lactamase/transpeptidase-like"/>
    <property type="match status" value="1"/>
</dbReference>
<keyword evidence="5" id="KW-1185">Reference proteome</keyword>
<evidence type="ECO:0000256" key="2">
    <source>
        <dbReference type="ARBA" id="ARBA00022801"/>
    </source>
</evidence>
<dbReference type="AlphaFoldDB" id="K1WM57"/>
<proteinExistence type="inferred from homology"/>
<dbReference type="RefSeq" id="XP_007296394.1">
    <property type="nucleotide sequence ID" value="XM_007296332.1"/>
</dbReference>
<keyword evidence="2" id="KW-0378">Hydrolase</keyword>
<dbReference type="HOGENOM" id="CLU_020027_11_1_1"/>
<evidence type="ECO:0000256" key="1">
    <source>
        <dbReference type="ARBA" id="ARBA00009009"/>
    </source>
</evidence>
<evidence type="ECO:0000259" key="3">
    <source>
        <dbReference type="Pfam" id="PF00144"/>
    </source>
</evidence>